<keyword evidence="2" id="KW-1185">Reference proteome</keyword>
<dbReference type="EMBL" id="JABAEK010000003">
    <property type="protein sequence ID" value="NLQ16897.1"/>
    <property type="molecule type" value="Genomic_DNA"/>
</dbReference>
<dbReference type="RefSeq" id="WP_168823257.1">
    <property type="nucleotide sequence ID" value="NZ_CP073013.1"/>
</dbReference>
<dbReference type="InterPro" id="IPR010352">
    <property type="entry name" value="DUF945"/>
</dbReference>
<dbReference type="Proteomes" id="UP000586067">
    <property type="component" value="Unassembled WGS sequence"/>
</dbReference>
<gene>
    <name evidence="1" type="ORF">HGG82_04585</name>
</gene>
<dbReference type="AlphaFoldDB" id="A0A847R720"/>
<proteinExistence type="predicted"/>
<dbReference type="PROSITE" id="PS51257">
    <property type="entry name" value="PROKAR_LIPOPROTEIN"/>
    <property type="match status" value="1"/>
</dbReference>
<protein>
    <submittedName>
        <fullName evidence="1">YdgA family protein</fullName>
    </submittedName>
</protein>
<sequence length="450" mass="49770">MKKALILFAFILVSACLLLPKFIAPKHQEKVVELIDIIDKTPGYSAQIISTDFAWFGSENKVILSLDMAQIDASLSEDKVQIELTIDTHYGPLLLSGQGLLGAYETDIRLEGSQQRTLFNWDEDQPLYLLSVLGGISGNIKLADTVPMLSNLDNTFQFSGYTGTGALTSDSFTYQGALKKMEIMGDYTSINAEDFALEMKIDSGLKDITKGGFYDSTTNLSLNKLSIDTNTMLSGLAIKMSSNLDPTTQLGRIEIAYLLKEFLSGDMKANDLMLVTELNKLSNAFFLEYKAFSDQALTNHNAAHAAYQSLFVFLQDNIDTLLAAKPEFNITDLSGTFPEGRFEASLTSTLGDIGDASVEELAMAEFWLYHTLVTANIEVDEVLLTSVAERFIAYQMRAPRNAPEIKQQARIIINNLLQQGLIRLDNGRYNTVINIQNGQGSINNMTFPLM</sequence>
<reference evidence="1 2" key="1">
    <citation type="submission" date="2020-04" db="EMBL/GenBank/DDBJ databases">
        <title>Marinomonas sp. M1K-6 isolated from the deep seawater of the Mariana Trench.</title>
        <authorList>
            <person name="Li Y."/>
        </authorList>
    </citation>
    <scope>NUCLEOTIDE SEQUENCE [LARGE SCALE GENOMIC DNA]</scope>
    <source>
        <strain evidence="1 2">M1K-6</strain>
    </source>
</reference>
<evidence type="ECO:0000313" key="1">
    <source>
        <dbReference type="EMBL" id="NLQ16897.1"/>
    </source>
</evidence>
<organism evidence="1 2">
    <name type="scientific">Marinomonas profundi</name>
    <dbReference type="NCBI Taxonomy" id="2726122"/>
    <lineage>
        <taxon>Bacteria</taxon>
        <taxon>Pseudomonadati</taxon>
        <taxon>Pseudomonadota</taxon>
        <taxon>Gammaproteobacteria</taxon>
        <taxon>Oceanospirillales</taxon>
        <taxon>Oceanospirillaceae</taxon>
        <taxon>Marinomonas</taxon>
    </lineage>
</organism>
<comment type="caution">
    <text evidence="1">The sequence shown here is derived from an EMBL/GenBank/DDBJ whole genome shotgun (WGS) entry which is preliminary data.</text>
</comment>
<dbReference type="Pfam" id="PF06097">
    <property type="entry name" value="DUF945"/>
    <property type="match status" value="1"/>
</dbReference>
<name>A0A847R720_9GAMM</name>
<accession>A0A847R720</accession>
<evidence type="ECO:0000313" key="2">
    <source>
        <dbReference type="Proteomes" id="UP000586067"/>
    </source>
</evidence>